<feature type="transmembrane region" description="Helical" evidence="1">
    <location>
        <begin position="34"/>
        <end position="55"/>
    </location>
</feature>
<feature type="transmembrane region" description="Helical" evidence="1">
    <location>
        <begin position="410"/>
        <end position="430"/>
    </location>
</feature>
<feature type="transmembrane region" description="Helical" evidence="1">
    <location>
        <begin position="386"/>
        <end position="404"/>
    </location>
</feature>
<feature type="transmembrane region" description="Helical" evidence="1">
    <location>
        <begin position="226"/>
        <end position="244"/>
    </location>
</feature>
<feature type="transmembrane region" description="Helical" evidence="1">
    <location>
        <begin position="174"/>
        <end position="196"/>
    </location>
</feature>
<proteinExistence type="predicted"/>
<gene>
    <name evidence="2" type="ORF">FLM02_17930</name>
</gene>
<feature type="transmembrane region" description="Helical" evidence="1">
    <location>
        <begin position="75"/>
        <end position="98"/>
    </location>
</feature>
<dbReference type="EMBL" id="VIOS01000121">
    <property type="protein sequence ID" value="TQP08989.1"/>
    <property type="molecule type" value="Genomic_DNA"/>
</dbReference>
<feature type="transmembrane region" description="Helical" evidence="1">
    <location>
        <begin position="203"/>
        <end position="220"/>
    </location>
</feature>
<dbReference type="NCBIfam" id="TIGR04370">
    <property type="entry name" value="glyco_rpt_poly"/>
    <property type="match status" value="1"/>
</dbReference>
<keyword evidence="1" id="KW-1133">Transmembrane helix</keyword>
<keyword evidence="1" id="KW-0812">Transmembrane</keyword>
<protein>
    <submittedName>
        <fullName evidence="2">Oligosaccharide repeat unit polymerase</fullName>
    </submittedName>
</protein>
<evidence type="ECO:0000313" key="2">
    <source>
        <dbReference type="EMBL" id="TQP08989.1"/>
    </source>
</evidence>
<dbReference type="AlphaFoldDB" id="A0A544BRJ3"/>
<feature type="transmembrane region" description="Helical" evidence="1">
    <location>
        <begin position="356"/>
        <end position="379"/>
    </location>
</feature>
<sequence>MIMDILFLLIFVHIPVLYIVLSIFLRVSFLKIDIINFLIVSIFILSYLGVFPLYFQLDEYRVELGVTNKFLLIQVLLLSFVSSVFLIAGYLLASLCFFKNSSSDLDILNTKSGIYNGISIIKPMFILFFIIVLLLYYLHIVPSIALIELLKGASTTEINLSRSNMTNAFSGYGYFRLVLHNMSIFLSIYSFLLFLINKKITTLFIFIVSFIVTSFSLLITTEKAPFAWFMISIFMAYCFISYNQRFPIGKTLIFSMVIVIVLAVSYIVFMDVSNLFSGIWSVFSRAFSGSIQPAYHYLELFPDKIDFLLGKSFPNPRNIFPFEHFYLTQEVMKIVNPQDYENGIIGTMPTVFWGELYVNFSYIGVLFFSFILGAYICLIRSIVNKIACPVTQLTLLIMLTMHFKDLSVTSFSNYLIDVNLIFLFIVAIFLSKRKVISN</sequence>
<feature type="transmembrane region" description="Helical" evidence="1">
    <location>
        <begin position="6"/>
        <end position="27"/>
    </location>
</feature>
<feature type="transmembrane region" description="Helical" evidence="1">
    <location>
        <begin position="251"/>
        <end position="269"/>
    </location>
</feature>
<evidence type="ECO:0000256" key="1">
    <source>
        <dbReference type="SAM" id="Phobius"/>
    </source>
</evidence>
<organism evidence="2 3">
    <name type="scientific">Vibrio cholerae</name>
    <dbReference type="NCBI Taxonomy" id="666"/>
    <lineage>
        <taxon>Bacteria</taxon>
        <taxon>Pseudomonadati</taxon>
        <taxon>Pseudomonadota</taxon>
        <taxon>Gammaproteobacteria</taxon>
        <taxon>Vibrionales</taxon>
        <taxon>Vibrionaceae</taxon>
        <taxon>Vibrio</taxon>
    </lineage>
</organism>
<accession>A0A544BRJ3</accession>
<name>A0A544BRJ3_VIBCL</name>
<keyword evidence="1" id="KW-0472">Membrane</keyword>
<reference evidence="2 3" key="1">
    <citation type="submission" date="2019-07" db="EMBL/GenBank/DDBJ databases">
        <title>Phenotypic and genotypic antimicrobial resistance traits of Vibrio cholerae non-O1/non-O139 isolated from a large Austrian lake frequently associated with cases of infection.</title>
        <authorList>
            <person name="Lepuschitz S."/>
            <person name="Baron S."/>
            <person name="Larvor E."/>
            <person name="Granier S."/>
            <person name="Pretzer C."/>
            <person name="Mach R.L."/>
            <person name="Farnleitner A.H."/>
            <person name="Ruppitsch W."/>
            <person name="Pleininger S."/>
            <person name="Indra A."/>
            <person name="Kirschner A.K.T."/>
        </authorList>
    </citation>
    <scope>NUCLEOTIDE SEQUENCE [LARGE SCALE GENOMIC DNA]</scope>
    <source>
        <strain evidence="2 3">A12JL36W90</strain>
    </source>
</reference>
<evidence type="ECO:0000313" key="3">
    <source>
        <dbReference type="Proteomes" id="UP000319979"/>
    </source>
</evidence>
<dbReference type="Proteomes" id="UP000319979">
    <property type="component" value="Unassembled WGS sequence"/>
</dbReference>
<comment type="caution">
    <text evidence="2">The sequence shown here is derived from an EMBL/GenBank/DDBJ whole genome shotgun (WGS) entry which is preliminary data.</text>
</comment>
<feature type="transmembrane region" description="Helical" evidence="1">
    <location>
        <begin position="119"/>
        <end position="140"/>
    </location>
</feature>